<keyword evidence="2" id="KW-0732">Signal</keyword>
<comment type="caution">
    <text evidence="3">The sequence shown here is derived from an EMBL/GenBank/DDBJ whole genome shotgun (WGS) entry which is preliminary data.</text>
</comment>
<evidence type="ECO:0000256" key="2">
    <source>
        <dbReference type="SAM" id="SignalP"/>
    </source>
</evidence>
<feature type="signal peptide" evidence="2">
    <location>
        <begin position="1"/>
        <end position="26"/>
    </location>
</feature>
<feature type="coiled-coil region" evidence="1">
    <location>
        <begin position="158"/>
        <end position="211"/>
    </location>
</feature>
<dbReference type="Proteomes" id="UP000230463">
    <property type="component" value="Unassembled WGS sequence"/>
</dbReference>
<evidence type="ECO:0000313" key="4">
    <source>
        <dbReference type="Proteomes" id="UP000230463"/>
    </source>
</evidence>
<keyword evidence="1" id="KW-0175">Coiled coil</keyword>
<evidence type="ECO:0000256" key="1">
    <source>
        <dbReference type="SAM" id="Coils"/>
    </source>
</evidence>
<proteinExistence type="predicted"/>
<feature type="chain" id="PRO_5032963755" description="DUF4124 domain-containing protein" evidence="2">
    <location>
        <begin position="27"/>
        <end position="215"/>
    </location>
</feature>
<dbReference type="AlphaFoldDB" id="A0A855FWR3"/>
<dbReference type="RefSeq" id="WP_100123439.1">
    <property type="nucleotide sequence ID" value="NZ_MEIU01000042.1"/>
</dbReference>
<gene>
    <name evidence="3" type="ORF">BHC57_03765</name>
</gene>
<sequence length="215" mass="24056">MQNKFGRGLYLSACVLLSGYSNSVWAEDKTTTTSAASEPVPVVTWYACPLANNHVSYTTKPLDVQCQIAKHPPTESDDLKKHSLENQNAPGLEQLQRLWYSAEFGRDGDLMKIPATPKIGILLRQHTPKPDTVTAIKNKNNVATIPAKIIVVPKLTPKQLVQRDIASEQRALVAAQQQLHQAQKKGIVAQIQRWQQNVTDRQANIRVLKQELSRY</sequence>
<evidence type="ECO:0000313" key="3">
    <source>
        <dbReference type="EMBL" id="PIT60585.1"/>
    </source>
</evidence>
<evidence type="ECO:0008006" key="5">
    <source>
        <dbReference type="Google" id="ProtNLM"/>
    </source>
</evidence>
<protein>
    <recommendedName>
        <fullName evidence="5">DUF4124 domain-containing protein</fullName>
    </recommendedName>
</protein>
<dbReference type="EMBL" id="MEIU01000042">
    <property type="protein sequence ID" value="PIT60585.1"/>
    <property type="molecule type" value="Genomic_DNA"/>
</dbReference>
<reference evidence="3 4" key="1">
    <citation type="journal article" date="2017" name="MBio">
        <title>Type VI secretion-mediated competition in the bee gut microbiome.</title>
        <authorList>
            <person name="Steele M.I."/>
            <person name="Kwong W.K."/>
            <person name="Powell J.E."/>
            <person name="Whiteley M."/>
            <person name="Moran N.A."/>
        </authorList>
    </citation>
    <scope>NUCLEOTIDE SEQUENCE [LARGE SCALE GENOMIC DNA]</scope>
    <source>
        <strain evidence="3 4">HK3</strain>
    </source>
</reference>
<accession>A0A855FWR3</accession>
<organism evidence="3 4">
    <name type="scientific">Snodgrassella alvi</name>
    <dbReference type="NCBI Taxonomy" id="1196083"/>
    <lineage>
        <taxon>Bacteria</taxon>
        <taxon>Pseudomonadati</taxon>
        <taxon>Pseudomonadota</taxon>
        <taxon>Betaproteobacteria</taxon>
        <taxon>Neisseriales</taxon>
        <taxon>Neisseriaceae</taxon>
        <taxon>Snodgrassella</taxon>
    </lineage>
</organism>
<name>A0A855FWR3_9NEIS</name>